<organism evidence="9 10">
    <name type="scientific">Orchesella dallaii</name>
    <dbReference type="NCBI Taxonomy" id="48710"/>
    <lineage>
        <taxon>Eukaryota</taxon>
        <taxon>Metazoa</taxon>
        <taxon>Ecdysozoa</taxon>
        <taxon>Arthropoda</taxon>
        <taxon>Hexapoda</taxon>
        <taxon>Collembola</taxon>
        <taxon>Entomobryomorpha</taxon>
        <taxon>Entomobryoidea</taxon>
        <taxon>Orchesellidae</taxon>
        <taxon>Orchesellinae</taxon>
        <taxon>Orchesella</taxon>
    </lineage>
</organism>
<dbReference type="InterPro" id="IPR000994">
    <property type="entry name" value="Pept_M24"/>
</dbReference>
<dbReference type="EMBL" id="CAXLJM020000027">
    <property type="protein sequence ID" value="CAL8095305.1"/>
    <property type="molecule type" value="Genomic_DNA"/>
</dbReference>
<dbReference type="InterPro" id="IPR036005">
    <property type="entry name" value="Creatinase/aminopeptidase-like"/>
</dbReference>
<proteinExistence type="inferred from homology"/>
<sequence>MYIAVNETLVGLRALMAVANLSALIVPSGDAHYTEFIAACHERRAFISGFTGSAGTAIVTLTEALLWTDGRYYLQAEQQLDLELWTLMKDGLAGTPSQSQWLKDTLPNEALVGVDPTLYSKGQWDNMQKELQSAGKSLVPTDNNLVDEVWLDRPPCASDPVIELGIEFAGKKSEEKVTDVRQEMNENGAAALIVAELDEVAWLLNLRGSDIPFSATFFAYVIVTELEFHVFINQDQLNPSITNTLRENIPEIQFHDYAEIESQLNDTISSSADGKIWFNQNTNYALIRNIPADRQIMKLTPISLMKAVKNPTEVDGYRKALIRDAAALCEFFAWLEPEISSGAVVTEISAAEKLVSFRSQRENFFNESFRAISAAGPNGAVIHYMPTPETDRRINQDDMYLLDSGALYKDGTTDITRTLHFGVPTTHQKESYTRVLKGQMGLARAIFPNRIVGSRLDTFARQFLWEVGLDYAHGTGHGIGSFLNVHEGPFSLGSGHSSQDPGFRENFFTSNEPGYYEDGEFGIRLENLVRVKNVSLEHNFQNRGFLGFEDLTFVPYEHKLINFTLLTSEELQYLNDYQEKARSLVGGYIKANNMSDAAYEWLLKSTVPVNQNGPIDPTTTTPIDPSSTTVPSVTTSVSTETSTSSGNDQRLDLILPMLPVLMYKGLKLV</sequence>
<evidence type="ECO:0000259" key="8">
    <source>
        <dbReference type="Pfam" id="PF16188"/>
    </source>
</evidence>
<evidence type="ECO:0008006" key="11">
    <source>
        <dbReference type="Google" id="ProtNLM"/>
    </source>
</evidence>
<dbReference type="Pfam" id="PF01321">
    <property type="entry name" value="Creatinase_N"/>
    <property type="match status" value="1"/>
</dbReference>
<keyword evidence="10" id="KW-1185">Reference proteome</keyword>
<evidence type="ECO:0000313" key="10">
    <source>
        <dbReference type="Proteomes" id="UP001642540"/>
    </source>
</evidence>
<evidence type="ECO:0000256" key="4">
    <source>
        <dbReference type="RuleBase" id="RU000590"/>
    </source>
</evidence>
<evidence type="ECO:0000259" key="7">
    <source>
        <dbReference type="Pfam" id="PF01321"/>
    </source>
</evidence>
<evidence type="ECO:0000256" key="2">
    <source>
        <dbReference type="ARBA" id="ARBA00022723"/>
    </source>
</evidence>
<dbReference type="InterPro" id="IPR000587">
    <property type="entry name" value="Creatinase_N"/>
</dbReference>
<keyword evidence="3" id="KW-0378">Hydrolase</keyword>
<comment type="similarity">
    <text evidence="1 4">Belongs to the peptidase M24B family.</text>
</comment>
<feature type="domain" description="Peptidase M24 C-terminal" evidence="8">
    <location>
        <begin position="544"/>
        <end position="608"/>
    </location>
</feature>
<evidence type="ECO:0000256" key="5">
    <source>
        <dbReference type="SAM" id="MobiDB-lite"/>
    </source>
</evidence>
<dbReference type="InterPro" id="IPR050422">
    <property type="entry name" value="X-Pro_aminopeptidase_P"/>
</dbReference>
<accession>A0ABP1QAR1</accession>
<dbReference type="InterPro" id="IPR001131">
    <property type="entry name" value="Peptidase_M24B_aminopep-P_CS"/>
</dbReference>
<evidence type="ECO:0000313" key="9">
    <source>
        <dbReference type="EMBL" id="CAL8095305.1"/>
    </source>
</evidence>
<dbReference type="PANTHER" id="PTHR43763">
    <property type="entry name" value="XAA-PRO AMINOPEPTIDASE 1"/>
    <property type="match status" value="1"/>
</dbReference>
<dbReference type="PANTHER" id="PTHR43763:SF6">
    <property type="entry name" value="XAA-PRO AMINOPEPTIDASE 1"/>
    <property type="match status" value="1"/>
</dbReference>
<dbReference type="SUPFAM" id="SSF53092">
    <property type="entry name" value="Creatinase/prolidase N-terminal domain"/>
    <property type="match status" value="1"/>
</dbReference>
<evidence type="ECO:0000259" key="6">
    <source>
        <dbReference type="Pfam" id="PF00557"/>
    </source>
</evidence>
<dbReference type="Pfam" id="PF16189">
    <property type="entry name" value="Creatinase_N_2"/>
    <property type="match status" value="1"/>
</dbReference>
<feature type="domain" description="Creatinase N-terminal" evidence="7">
    <location>
        <begin position="12"/>
        <end position="143"/>
    </location>
</feature>
<dbReference type="Gene3D" id="3.40.350.10">
    <property type="entry name" value="Creatinase/prolidase N-terminal domain"/>
    <property type="match status" value="2"/>
</dbReference>
<dbReference type="SUPFAM" id="SSF55920">
    <property type="entry name" value="Creatinase/aminopeptidase"/>
    <property type="match status" value="1"/>
</dbReference>
<protein>
    <recommendedName>
        <fullName evidence="11">Xaa-Pro aminopeptidase 1</fullName>
    </recommendedName>
</protein>
<feature type="domain" description="Peptidase M24" evidence="6">
    <location>
        <begin position="316"/>
        <end position="532"/>
    </location>
</feature>
<dbReference type="Pfam" id="PF16188">
    <property type="entry name" value="Peptidase_M24_C"/>
    <property type="match status" value="1"/>
</dbReference>
<feature type="region of interest" description="Disordered" evidence="5">
    <location>
        <begin position="612"/>
        <end position="646"/>
    </location>
</feature>
<dbReference type="InterPro" id="IPR033740">
    <property type="entry name" value="Pept_M24B"/>
</dbReference>
<evidence type="ECO:0000256" key="1">
    <source>
        <dbReference type="ARBA" id="ARBA00008766"/>
    </source>
</evidence>
<dbReference type="PROSITE" id="PS00491">
    <property type="entry name" value="PROLINE_PEPTIDASE"/>
    <property type="match status" value="1"/>
</dbReference>
<dbReference type="CDD" id="cd01085">
    <property type="entry name" value="APP"/>
    <property type="match status" value="1"/>
</dbReference>
<dbReference type="InterPro" id="IPR029149">
    <property type="entry name" value="Creatin/AminoP/Spt16_N"/>
</dbReference>
<reference evidence="9 10" key="1">
    <citation type="submission" date="2024-08" db="EMBL/GenBank/DDBJ databases">
        <authorList>
            <person name="Cucini C."/>
            <person name="Frati F."/>
        </authorList>
    </citation>
    <scope>NUCLEOTIDE SEQUENCE [LARGE SCALE GENOMIC DNA]</scope>
</reference>
<evidence type="ECO:0000256" key="3">
    <source>
        <dbReference type="ARBA" id="ARBA00022801"/>
    </source>
</evidence>
<dbReference type="InterPro" id="IPR032416">
    <property type="entry name" value="Peptidase_M24_C"/>
</dbReference>
<feature type="compositionally biased region" description="Low complexity" evidence="5">
    <location>
        <begin position="614"/>
        <end position="645"/>
    </location>
</feature>
<comment type="caution">
    <text evidence="9">The sequence shown here is derived from an EMBL/GenBank/DDBJ whole genome shotgun (WGS) entry which is preliminary data.</text>
</comment>
<dbReference type="Pfam" id="PF00557">
    <property type="entry name" value="Peptidase_M24"/>
    <property type="match status" value="1"/>
</dbReference>
<dbReference type="Gene3D" id="3.90.230.10">
    <property type="entry name" value="Creatinase/methionine aminopeptidase superfamily"/>
    <property type="match status" value="1"/>
</dbReference>
<name>A0ABP1QAR1_9HEXA</name>
<keyword evidence="2 4" id="KW-0479">Metal-binding</keyword>
<gene>
    <name evidence="9" type="ORF">ODALV1_LOCUS9040</name>
</gene>
<dbReference type="Proteomes" id="UP001642540">
    <property type="component" value="Unassembled WGS sequence"/>
</dbReference>